<dbReference type="RefSeq" id="WP_017355198.1">
    <property type="nucleotide sequence ID" value="NZ_SRYW01000020.1"/>
</dbReference>
<protein>
    <submittedName>
        <fullName evidence="3">Alpha/beta hydrolase</fullName>
    </submittedName>
</protein>
<dbReference type="Gene3D" id="3.40.50.1820">
    <property type="entry name" value="alpha/beta hydrolase"/>
    <property type="match status" value="1"/>
</dbReference>
<proteinExistence type="predicted"/>
<keyword evidence="1 3" id="KW-0378">Hydrolase</keyword>
<dbReference type="InterPro" id="IPR029058">
    <property type="entry name" value="AB_hydrolase_fold"/>
</dbReference>
<accession>A0A4S2CU84</accession>
<dbReference type="PANTHER" id="PTHR48081:SF8">
    <property type="entry name" value="ALPHA_BETA HYDROLASE FOLD-3 DOMAIN-CONTAINING PROTEIN-RELATED"/>
    <property type="match status" value="1"/>
</dbReference>
<comment type="caution">
    <text evidence="3">The sequence shown here is derived from an EMBL/GenBank/DDBJ whole genome shotgun (WGS) entry which is preliminary data.</text>
</comment>
<dbReference type="AlphaFoldDB" id="A0A4S2CU84"/>
<dbReference type="PANTHER" id="PTHR48081">
    <property type="entry name" value="AB HYDROLASE SUPERFAMILY PROTEIN C4A8.06C"/>
    <property type="match status" value="1"/>
</dbReference>
<dbReference type="InterPro" id="IPR013094">
    <property type="entry name" value="AB_hydrolase_3"/>
</dbReference>
<evidence type="ECO:0000259" key="2">
    <source>
        <dbReference type="Pfam" id="PF07859"/>
    </source>
</evidence>
<evidence type="ECO:0000256" key="1">
    <source>
        <dbReference type="ARBA" id="ARBA00022801"/>
    </source>
</evidence>
<dbReference type="Proteomes" id="UP000306631">
    <property type="component" value="Unassembled WGS sequence"/>
</dbReference>
<dbReference type="Pfam" id="PF07859">
    <property type="entry name" value="Abhydrolase_3"/>
    <property type="match status" value="1"/>
</dbReference>
<sequence length="310" mass="32727">MSLDPDIARFLAALPPPSAVAEASLLDLRAASETALPALQGPLEDVAAVRDVLVAATDGHAIGVRVYWPAGHRPGHARPGLVFAHGGGWFQGSLAVYDNPCRALANASGCVVIAMAYRLAPEHPFPVPLEDVYAVLDWSHRTAAALDVDPSRLLVGGDSAGGNLAAGVALLARDRGGPPIHHQLLLYPALDTAVDTDSHRRYGEGHFLTTALMQRCWEAYVGAHSLASPYAVPARAQDLTGLPAASILVCDHDPLRDEGEHYARRLQLAGVPVRCERLPGMVHACLHLLGAAPASRILLDRSAALLAEVM</sequence>
<dbReference type="InterPro" id="IPR050300">
    <property type="entry name" value="GDXG_lipolytic_enzyme"/>
</dbReference>
<name>A0A4S2CU84_STEMA</name>
<dbReference type="EMBL" id="SRYW01000020">
    <property type="protein sequence ID" value="TGY32001.1"/>
    <property type="molecule type" value="Genomic_DNA"/>
</dbReference>
<dbReference type="SUPFAM" id="SSF53474">
    <property type="entry name" value="alpha/beta-Hydrolases"/>
    <property type="match status" value="1"/>
</dbReference>
<dbReference type="GO" id="GO:0016787">
    <property type="term" value="F:hydrolase activity"/>
    <property type="evidence" value="ECO:0007669"/>
    <property type="project" value="UniProtKB-KW"/>
</dbReference>
<feature type="domain" description="Alpha/beta hydrolase fold-3" evidence="2">
    <location>
        <begin position="81"/>
        <end position="286"/>
    </location>
</feature>
<evidence type="ECO:0000313" key="4">
    <source>
        <dbReference type="Proteomes" id="UP000306631"/>
    </source>
</evidence>
<organism evidence="3 4">
    <name type="scientific">Stenotrophomonas maltophilia</name>
    <name type="common">Pseudomonas maltophilia</name>
    <name type="synonym">Xanthomonas maltophilia</name>
    <dbReference type="NCBI Taxonomy" id="40324"/>
    <lineage>
        <taxon>Bacteria</taxon>
        <taxon>Pseudomonadati</taxon>
        <taxon>Pseudomonadota</taxon>
        <taxon>Gammaproteobacteria</taxon>
        <taxon>Lysobacterales</taxon>
        <taxon>Lysobacteraceae</taxon>
        <taxon>Stenotrophomonas</taxon>
        <taxon>Stenotrophomonas maltophilia group</taxon>
    </lineage>
</organism>
<dbReference type="OrthoDB" id="9806180at2"/>
<gene>
    <name evidence="3" type="ORF">E5352_17385</name>
</gene>
<reference evidence="3 4" key="1">
    <citation type="submission" date="2019-04" db="EMBL/GenBank/DDBJ databases">
        <title>Microbes associate with the intestines of laboratory mice.</title>
        <authorList>
            <person name="Navarre W."/>
            <person name="Wong E."/>
            <person name="Huang K."/>
            <person name="Tropini C."/>
            <person name="Ng K."/>
            <person name="Yu B."/>
        </authorList>
    </citation>
    <scope>NUCLEOTIDE SEQUENCE [LARGE SCALE GENOMIC DNA]</scope>
    <source>
        <strain evidence="3 4">NM62_B4-13</strain>
    </source>
</reference>
<evidence type="ECO:0000313" key="3">
    <source>
        <dbReference type="EMBL" id="TGY32001.1"/>
    </source>
</evidence>